<name>A0ABN3NQX5_9ACTN</name>
<evidence type="ECO:0000313" key="3">
    <source>
        <dbReference type="Proteomes" id="UP001499978"/>
    </source>
</evidence>
<dbReference type="Proteomes" id="UP001499978">
    <property type="component" value="Unassembled WGS sequence"/>
</dbReference>
<sequence length="149" mass="16502">MTPAPKLQRSRPGGSSGIMPTLTAAVEAPVVGTPPANQQTVGVPDYRSPELTESRAEARKRSQAEQDAGEAPRYLQMVRKESRLRMDQVDALAVLTRQLARQRTRRGGERLTDNTLIRIAVDLLLDRADRLKGNTEDELLASLKDVMNR</sequence>
<organism evidence="2 3">
    <name type="scientific">Pilimelia columellifera subsp. columellifera</name>
    <dbReference type="NCBI Taxonomy" id="706583"/>
    <lineage>
        <taxon>Bacteria</taxon>
        <taxon>Bacillati</taxon>
        <taxon>Actinomycetota</taxon>
        <taxon>Actinomycetes</taxon>
        <taxon>Micromonosporales</taxon>
        <taxon>Micromonosporaceae</taxon>
        <taxon>Pilimelia</taxon>
    </lineage>
</organism>
<protein>
    <submittedName>
        <fullName evidence="2">Uncharacterized protein</fullName>
    </submittedName>
</protein>
<feature type="compositionally biased region" description="Basic and acidic residues" evidence="1">
    <location>
        <begin position="47"/>
        <end position="64"/>
    </location>
</feature>
<evidence type="ECO:0000313" key="2">
    <source>
        <dbReference type="EMBL" id="GAA2531742.1"/>
    </source>
</evidence>
<accession>A0ABN3NQX5</accession>
<gene>
    <name evidence="2" type="ORF">GCM10010201_34050</name>
</gene>
<reference evidence="2 3" key="1">
    <citation type="journal article" date="2019" name="Int. J. Syst. Evol. Microbiol.">
        <title>The Global Catalogue of Microorganisms (GCM) 10K type strain sequencing project: providing services to taxonomists for standard genome sequencing and annotation.</title>
        <authorList>
            <consortium name="The Broad Institute Genomics Platform"/>
            <consortium name="The Broad Institute Genome Sequencing Center for Infectious Disease"/>
            <person name="Wu L."/>
            <person name="Ma J."/>
        </authorList>
    </citation>
    <scope>NUCLEOTIDE SEQUENCE [LARGE SCALE GENOMIC DNA]</scope>
    <source>
        <strain evidence="2 3">JCM 3367</strain>
    </source>
</reference>
<dbReference type="EMBL" id="BAAARY010000028">
    <property type="protein sequence ID" value="GAA2531742.1"/>
    <property type="molecule type" value="Genomic_DNA"/>
</dbReference>
<comment type="caution">
    <text evidence="2">The sequence shown here is derived from an EMBL/GenBank/DDBJ whole genome shotgun (WGS) entry which is preliminary data.</text>
</comment>
<proteinExistence type="predicted"/>
<feature type="region of interest" description="Disordered" evidence="1">
    <location>
        <begin position="1"/>
        <end position="72"/>
    </location>
</feature>
<evidence type="ECO:0000256" key="1">
    <source>
        <dbReference type="SAM" id="MobiDB-lite"/>
    </source>
</evidence>
<dbReference type="RefSeq" id="WP_344174316.1">
    <property type="nucleotide sequence ID" value="NZ_BAAARY010000028.1"/>
</dbReference>
<keyword evidence="3" id="KW-1185">Reference proteome</keyword>